<reference evidence="1 2" key="1">
    <citation type="journal article" date="2020" name="Cell">
        <title>Large-Scale Comparative Analyses of Tick Genomes Elucidate Their Genetic Diversity and Vector Capacities.</title>
        <authorList>
            <consortium name="Tick Genome and Microbiome Consortium (TIGMIC)"/>
            <person name="Jia N."/>
            <person name="Wang J."/>
            <person name="Shi W."/>
            <person name="Du L."/>
            <person name="Sun Y."/>
            <person name="Zhan W."/>
            <person name="Jiang J.F."/>
            <person name="Wang Q."/>
            <person name="Zhang B."/>
            <person name="Ji P."/>
            <person name="Bell-Sakyi L."/>
            <person name="Cui X.M."/>
            <person name="Yuan T.T."/>
            <person name="Jiang B.G."/>
            <person name="Yang W.F."/>
            <person name="Lam T.T."/>
            <person name="Chang Q.C."/>
            <person name="Ding S.J."/>
            <person name="Wang X.J."/>
            <person name="Zhu J.G."/>
            <person name="Ruan X.D."/>
            <person name="Zhao L."/>
            <person name="Wei J.T."/>
            <person name="Ye R.Z."/>
            <person name="Que T.C."/>
            <person name="Du C.H."/>
            <person name="Zhou Y.H."/>
            <person name="Cheng J.X."/>
            <person name="Dai P.F."/>
            <person name="Guo W.B."/>
            <person name="Han X.H."/>
            <person name="Huang E.J."/>
            <person name="Li L.F."/>
            <person name="Wei W."/>
            <person name="Gao Y.C."/>
            <person name="Liu J.Z."/>
            <person name="Shao H.Z."/>
            <person name="Wang X."/>
            <person name="Wang C.C."/>
            <person name="Yang T.C."/>
            <person name="Huo Q.B."/>
            <person name="Li W."/>
            <person name="Chen H.Y."/>
            <person name="Chen S.E."/>
            <person name="Zhou L.G."/>
            <person name="Ni X.B."/>
            <person name="Tian J.H."/>
            <person name="Sheng Y."/>
            <person name="Liu T."/>
            <person name="Pan Y.S."/>
            <person name="Xia L.Y."/>
            <person name="Li J."/>
            <person name="Zhao F."/>
            <person name="Cao W.C."/>
        </authorList>
    </citation>
    <scope>NUCLEOTIDE SEQUENCE [LARGE SCALE GENOMIC DNA]</scope>
    <source>
        <strain evidence="1">Iper-2018</strain>
    </source>
</reference>
<protein>
    <submittedName>
        <fullName evidence="1">Uncharacterized protein</fullName>
    </submittedName>
</protein>
<evidence type="ECO:0000313" key="2">
    <source>
        <dbReference type="Proteomes" id="UP000805193"/>
    </source>
</evidence>
<accession>A0AC60QA76</accession>
<dbReference type="EMBL" id="JABSTQ010009292">
    <property type="protein sequence ID" value="KAG0430762.1"/>
    <property type="molecule type" value="Genomic_DNA"/>
</dbReference>
<sequence>MRGYDDDLRGDLWRGGGFCPGRPKIAGLTSAASHEGLTRRDDACPAALCCGLERTAASCGTSAAPRVNMAAQAEETRASDTQRAGKDAPDAASRAAHTPHSSLGCLGTGSEPVFSSPPSPSVLASRRRVSAGTSLGCKRRSHSSHGRSITFRRRAHEGARPYRVCGSSGRAARCQDTINASRGSPPSPVRARPLNMAPS</sequence>
<organism evidence="1 2">
    <name type="scientific">Ixodes persulcatus</name>
    <name type="common">Taiga tick</name>
    <dbReference type="NCBI Taxonomy" id="34615"/>
    <lineage>
        <taxon>Eukaryota</taxon>
        <taxon>Metazoa</taxon>
        <taxon>Ecdysozoa</taxon>
        <taxon>Arthropoda</taxon>
        <taxon>Chelicerata</taxon>
        <taxon>Arachnida</taxon>
        <taxon>Acari</taxon>
        <taxon>Parasitiformes</taxon>
        <taxon>Ixodida</taxon>
        <taxon>Ixodoidea</taxon>
        <taxon>Ixodidae</taxon>
        <taxon>Ixodinae</taxon>
        <taxon>Ixodes</taxon>
    </lineage>
</organism>
<evidence type="ECO:0000313" key="1">
    <source>
        <dbReference type="EMBL" id="KAG0430762.1"/>
    </source>
</evidence>
<name>A0AC60QA76_IXOPE</name>
<dbReference type="Proteomes" id="UP000805193">
    <property type="component" value="Unassembled WGS sequence"/>
</dbReference>
<proteinExistence type="predicted"/>
<keyword evidence="2" id="KW-1185">Reference proteome</keyword>
<comment type="caution">
    <text evidence="1">The sequence shown here is derived from an EMBL/GenBank/DDBJ whole genome shotgun (WGS) entry which is preliminary data.</text>
</comment>
<gene>
    <name evidence="1" type="ORF">HPB47_022405</name>
</gene>